<reference evidence="1" key="1">
    <citation type="submission" date="2022-11" db="EMBL/GenBank/DDBJ databases">
        <title>Nonomuraea corallina sp. nov., a new species of the genus Nonomuraea isolated from sea side sediment in Thai sea.</title>
        <authorList>
            <person name="Ngamcharungchit C."/>
            <person name="Matsumoto A."/>
            <person name="Suriyachadkun C."/>
            <person name="Panbangred W."/>
            <person name="Inahashi Y."/>
            <person name="Intra B."/>
        </authorList>
    </citation>
    <scope>NUCLEOTIDE SEQUENCE</scope>
    <source>
        <strain evidence="1">MCN248</strain>
    </source>
</reference>
<name>A0ABT4SLN1_9ACTN</name>
<evidence type="ECO:0000313" key="1">
    <source>
        <dbReference type="EMBL" id="MDA0638132.1"/>
    </source>
</evidence>
<accession>A0ABT4SLN1</accession>
<evidence type="ECO:0000313" key="2">
    <source>
        <dbReference type="Proteomes" id="UP001144036"/>
    </source>
</evidence>
<organism evidence="1 2">
    <name type="scientific">Nonomuraea corallina</name>
    <dbReference type="NCBI Taxonomy" id="2989783"/>
    <lineage>
        <taxon>Bacteria</taxon>
        <taxon>Bacillati</taxon>
        <taxon>Actinomycetota</taxon>
        <taxon>Actinomycetes</taxon>
        <taxon>Streptosporangiales</taxon>
        <taxon>Streptosporangiaceae</taxon>
        <taxon>Nonomuraea</taxon>
    </lineage>
</organism>
<proteinExistence type="predicted"/>
<dbReference type="Proteomes" id="UP001144036">
    <property type="component" value="Unassembled WGS sequence"/>
</dbReference>
<dbReference type="EMBL" id="JAPNNL010000207">
    <property type="protein sequence ID" value="MDA0638132.1"/>
    <property type="molecule type" value="Genomic_DNA"/>
</dbReference>
<dbReference type="RefSeq" id="WP_270159060.1">
    <property type="nucleotide sequence ID" value="NZ_JAPNNL010000207.1"/>
</dbReference>
<sequence>MTAPLTETDVTERLLSFLKERFLSGDPHGELRPDTPLLEWGILTSLNTAILLNHITMEFGAHVPFERVDATAFKDVASIAAMLCAAQEDVSARP</sequence>
<keyword evidence="2" id="KW-1185">Reference proteome</keyword>
<dbReference type="SUPFAM" id="SSF47336">
    <property type="entry name" value="ACP-like"/>
    <property type="match status" value="1"/>
</dbReference>
<dbReference type="Gene3D" id="1.10.1200.10">
    <property type="entry name" value="ACP-like"/>
    <property type="match status" value="1"/>
</dbReference>
<gene>
    <name evidence="1" type="ORF">OUY22_32385</name>
</gene>
<comment type="caution">
    <text evidence="1">The sequence shown here is derived from an EMBL/GenBank/DDBJ whole genome shotgun (WGS) entry which is preliminary data.</text>
</comment>
<protein>
    <submittedName>
        <fullName evidence="1">Phosphopantetheine-binding protein</fullName>
    </submittedName>
</protein>
<dbReference type="InterPro" id="IPR036736">
    <property type="entry name" value="ACP-like_sf"/>
</dbReference>